<comment type="caution">
    <text evidence="1">The sequence shown here is derived from an EMBL/GenBank/DDBJ whole genome shotgun (WGS) entry which is preliminary data.</text>
</comment>
<organism evidence="1 2">
    <name type="scientific">Streptomyces flaveolus</name>
    <dbReference type="NCBI Taxonomy" id="67297"/>
    <lineage>
        <taxon>Bacteria</taxon>
        <taxon>Bacillati</taxon>
        <taxon>Actinomycetota</taxon>
        <taxon>Actinomycetes</taxon>
        <taxon>Kitasatosporales</taxon>
        <taxon>Streptomycetaceae</taxon>
        <taxon>Streptomyces</taxon>
    </lineage>
</organism>
<evidence type="ECO:0000313" key="2">
    <source>
        <dbReference type="Proteomes" id="UP001551011"/>
    </source>
</evidence>
<proteinExistence type="predicted"/>
<dbReference type="EMBL" id="JBFAEG010000017">
    <property type="protein sequence ID" value="MEU5709963.1"/>
    <property type="molecule type" value="Genomic_DNA"/>
</dbReference>
<keyword evidence="2" id="KW-1185">Reference proteome</keyword>
<dbReference type="Proteomes" id="UP001551011">
    <property type="component" value="Unassembled WGS sequence"/>
</dbReference>
<gene>
    <name evidence="1" type="ORF">AB0H04_24310</name>
</gene>
<evidence type="ECO:0008006" key="3">
    <source>
        <dbReference type="Google" id="ProtNLM"/>
    </source>
</evidence>
<evidence type="ECO:0000313" key="1">
    <source>
        <dbReference type="EMBL" id="MEU5709963.1"/>
    </source>
</evidence>
<protein>
    <recommendedName>
        <fullName evidence="3">C2H2-type domain-containing protein</fullName>
    </recommendedName>
</protein>
<name>A0ABV3ADD7_9ACTN</name>
<reference evidence="1 2" key="1">
    <citation type="submission" date="2024-06" db="EMBL/GenBank/DDBJ databases">
        <title>The Natural Products Discovery Center: Release of the First 8490 Sequenced Strains for Exploring Actinobacteria Biosynthetic Diversity.</title>
        <authorList>
            <person name="Kalkreuter E."/>
            <person name="Kautsar S.A."/>
            <person name="Yang D."/>
            <person name="Bader C.D."/>
            <person name="Teijaro C.N."/>
            <person name="Fluegel L."/>
            <person name="Davis C.M."/>
            <person name="Simpson J.R."/>
            <person name="Lauterbach L."/>
            <person name="Steele A.D."/>
            <person name="Gui C."/>
            <person name="Meng S."/>
            <person name="Li G."/>
            <person name="Viehrig K."/>
            <person name="Ye F."/>
            <person name="Su P."/>
            <person name="Kiefer A.F."/>
            <person name="Nichols A."/>
            <person name="Cepeda A.J."/>
            <person name="Yan W."/>
            <person name="Fan B."/>
            <person name="Jiang Y."/>
            <person name="Adhikari A."/>
            <person name="Zheng C.-J."/>
            <person name="Schuster L."/>
            <person name="Cowan T.M."/>
            <person name="Smanski M.J."/>
            <person name="Chevrette M.G."/>
            <person name="De Carvalho L.P.S."/>
            <person name="Shen B."/>
        </authorList>
    </citation>
    <scope>NUCLEOTIDE SEQUENCE [LARGE SCALE GENOMIC DNA]</scope>
    <source>
        <strain evidence="1 2">NPDC020594</strain>
    </source>
</reference>
<sequence length="66" mass="7148">MSRAADGPHLHPLTPAELPAGDEWWHGCPECHLPIQGGAAGLAAHRRTVHTSTGDPRRPITIHLEF</sequence>
<accession>A0ABV3ADD7</accession>
<dbReference type="RefSeq" id="WP_030643833.1">
    <property type="nucleotide sequence ID" value="NZ_JBFAEG010000017.1"/>
</dbReference>